<reference evidence="2" key="1">
    <citation type="journal article" date="2014" name="Front. Microbiol.">
        <title>High frequency of phylogenetically diverse reductive dehalogenase-homologous genes in deep subseafloor sedimentary metagenomes.</title>
        <authorList>
            <person name="Kawai M."/>
            <person name="Futagami T."/>
            <person name="Toyoda A."/>
            <person name="Takaki Y."/>
            <person name="Nishi S."/>
            <person name="Hori S."/>
            <person name="Arai W."/>
            <person name="Tsubouchi T."/>
            <person name="Morono Y."/>
            <person name="Uchiyama I."/>
            <person name="Ito T."/>
            <person name="Fujiyama A."/>
            <person name="Inagaki F."/>
            <person name="Takami H."/>
        </authorList>
    </citation>
    <scope>NUCLEOTIDE SEQUENCE</scope>
    <source>
        <strain evidence="2">Expedition CK06-06</strain>
    </source>
</reference>
<feature type="non-terminal residue" evidence="2">
    <location>
        <position position="1"/>
    </location>
</feature>
<name>X1JWE0_9ZZZZ</name>
<dbReference type="AlphaFoldDB" id="X1JWE0"/>
<evidence type="ECO:0000256" key="1">
    <source>
        <dbReference type="SAM" id="Phobius"/>
    </source>
</evidence>
<gene>
    <name evidence="2" type="ORF">S03H2_63539</name>
</gene>
<sequence>TLEVTNEKYGGIGNVDVYYGETRLWERTGGVFGHHVGETKTITAAVTPPPTPPTPTPPTPSPVIEGLKKYWPIMIGLALFGGTIAIVGRKK</sequence>
<keyword evidence="1" id="KW-1133">Transmembrane helix</keyword>
<keyword evidence="1" id="KW-0812">Transmembrane</keyword>
<evidence type="ECO:0000313" key="2">
    <source>
        <dbReference type="EMBL" id="GAH85725.1"/>
    </source>
</evidence>
<keyword evidence="1" id="KW-0472">Membrane</keyword>
<comment type="caution">
    <text evidence="2">The sequence shown here is derived from an EMBL/GenBank/DDBJ whole genome shotgun (WGS) entry which is preliminary data.</text>
</comment>
<protein>
    <submittedName>
        <fullName evidence="2">Uncharacterized protein</fullName>
    </submittedName>
</protein>
<organism evidence="2">
    <name type="scientific">marine sediment metagenome</name>
    <dbReference type="NCBI Taxonomy" id="412755"/>
    <lineage>
        <taxon>unclassified sequences</taxon>
        <taxon>metagenomes</taxon>
        <taxon>ecological metagenomes</taxon>
    </lineage>
</organism>
<accession>X1JWE0</accession>
<feature type="transmembrane region" description="Helical" evidence="1">
    <location>
        <begin position="70"/>
        <end position="88"/>
    </location>
</feature>
<dbReference type="EMBL" id="BARU01041184">
    <property type="protein sequence ID" value="GAH85725.1"/>
    <property type="molecule type" value="Genomic_DNA"/>
</dbReference>
<proteinExistence type="predicted"/>